<dbReference type="AlphaFoldDB" id="A0A2N5CHB6"/>
<dbReference type="PANTHER" id="PTHR30093:SF47">
    <property type="entry name" value="TYPE IV PILUS NON-CORE MINOR PILIN PILE"/>
    <property type="match status" value="1"/>
</dbReference>
<dbReference type="InterPro" id="IPR045584">
    <property type="entry name" value="Pilin-like"/>
</dbReference>
<keyword evidence="1" id="KW-0472">Membrane</keyword>
<evidence type="ECO:0000313" key="2">
    <source>
        <dbReference type="EMBL" id="PLQ01591.1"/>
    </source>
</evidence>
<dbReference type="InterPro" id="IPR012902">
    <property type="entry name" value="N_methyl_site"/>
</dbReference>
<organism evidence="2 3">
    <name type="scientific">Cupriavidus pauculus</name>
    <dbReference type="NCBI Taxonomy" id="82633"/>
    <lineage>
        <taxon>Bacteria</taxon>
        <taxon>Pseudomonadati</taxon>
        <taxon>Pseudomonadota</taxon>
        <taxon>Betaproteobacteria</taxon>
        <taxon>Burkholderiales</taxon>
        <taxon>Burkholderiaceae</taxon>
        <taxon>Cupriavidus</taxon>
    </lineage>
</organism>
<dbReference type="RefSeq" id="WP_101680942.1">
    <property type="nucleotide sequence ID" value="NZ_PJRP01000002.1"/>
</dbReference>
<evidence type="ECO:0000256" key="1">
    <source>
        <dbReference type="SAM" id="Phobius"/>
    </source>
</evidence>
<evidence type="ECO:0000313" key="3">
    <source>
        <dbReference type="Proteomes" id="UP000234341"/>
    </source>
</evidence>
<reference evidence="2 3" key="1">
    <citation type="submission" date="2017-12" db="EMBL/GenBank/DDBJ databases">
        <title>Genome sequence of the active heterotrophic nitrifier-denitrifier, Cupriavidus pauculus UM1.</title>
        <authorList>
            <person name="Putonti C."/>
            <person name="Castignetti D."/>
        </authorList>
    </citation>
    <scope>NUCLEOTIDE SEQUENCE [LARGE SCALE GENOMIC DNA]</scope>
    <source>
        <strain evidence="2 3">UM1</strain>
    </source>
</reference>
<dbReference type="InterPro" id="IPR031982">
    <property type="entry name" value="PilE-like"/>
</dbReference>
<dbReference type="OrthoDB" id="8592370at2"/>
<keyword evidence="1" id="KW-1133">Transmembrane helix</keyword>
<comment type="caution">
    <text evidence="2">The sequence shown here is derived from an EMBL/GenBank/DDBJ whole genome shotgun (WGS) entry which is preliminary data.</text>
</comment>
<dbReference type="Pfam" id="PF16732">
    <property type="entry name" value="ComP_DUS"/>
    <property type="match status" value="1"/>
</dbReference>
<name>A0A2N5CHB6_9BURK</name>
<gene>
    <name evidence="2" type="ORF">CYJ10_07935</name>
</gene>
<sequence>MHMHTARRQAGFTLAELMVTVAIIGILAAFAYPSYQEFIRKGRRTEAKAALMENMQLFERHFSQVNTYYGAGTTTTWANYKTYSGDSPTGAKYKVSAGPCTGMTDNGQCVELTAKPNANFADPICDALVLRSTNEKLVSISGATPAVVANCW</sequence>
<accession>A0A2N5CHB6</accession>
<dbReference type="Gene3D" id="3.30.700.10">
    <property type="entry name" value="Glycoprotein, Type 4 Pilin"/>
    <property type="match status" value="1"/>
</dbReference>
<feature type="transmembrane region" description="Helical" evidence="1">
    <location>
        <begin position="12"/>
        <end position="35"/>
    </location>
</feature>
<proteinExistence type="predicted"/>
<dbReference type="Proteomes" id="UP000234341">
    <property type="component" value="Unassembled WGS sequence"/>
</dbReference>
<dbReference type="GO" id="GO:0043683">
    <property type="term" value="P:type IV pilus assembly"/>
    <property type="evidence" value="ECO:0007669"/>
    <property type="project" value="InterPro"/>
</dbReference>
<dbReference type="NCBIfam" id="TIGR02532">
    <property type="entry name" value="IV_pilin_GFxxxE"/>
    <property type="match status" value="1"/>
</dbReference>
<keyword evidence="1" id="KW-0812">Transmembrane</keyword>
<dbReference type="PANTHER" id="PTHR30093">
    <property type="entry name" value="GENERAL SECRETION PATHWAY PROTEIN G"/>
    <property type="match status" value="1"/>
</dbReference>
<dbReference type="EMBL" id="PJRP01000002">
    <property type="protein sequence ID" value="PLQ01591.1"/>
    <property type="molecule type" value="Genomic_DNA"/>
</dbReference>
<dbReference type="SUPFAM" id="SSF54523">
    <property type="entry name" value="Pili subunits"/>
    <property type="match status" value="1"/>
</dbReference>
<protein>
    <submittedName>
        <fullName evidence="2">Pilus assembly protein PilE</fullName>
    </submittedName>
</protein>
<dbReference type="Pfam" id="PF07963">
    <property type="entry name" value="N_methyl"/>
    <property type="match status" value="1"/>
</dbReference>